<protein>
    <submittedName>
        <fullName evidence="8">RagB/SusD family nutrient uptake outer membrane protein</fullName>
    </submittedName>
</protein>
<feature type="domain" description="RagB/SusD" evidence="6">
    <location>
        <begin position="369"/>
        <end position="448"/>
    </location>
</feature>
<evidence type="ECO:0000256" key="3">
    <source>
        <dbReference type="ARBA" id="ARBA00022729"/>
    </source>
</evidence>
<accession>A0A847RSR5</accession>
<dbReference type="InterPro" id="IPR012944">
    <property type="entry name" value="SusD_RagB_dom"/>
</dbReference>
<evidence type="ECO:0000256" key="1">
    <source>
        <dbReference type="ARBA" id="ARBA00004442"/>
    </source>
</evidence>
<dbReference type="AlphaFoldDB" id="A0A847RSR5"/>
<sequence length="488" mass="52782">MMNKISAYILALGIAVLGSSCQKDLLTPKPTTDIPDWEAFTQKERIGNEATGLYTVMKNGKFLGGKVLIANDVRGEDFVNLTTNNVTLNATWKMTAVGESQEIKEIWSQGYMAINNANVFLAGMAAKGNAVVGDSLAKIYAGDAKFVRGLSYFSLLQLFARPYWDGAGSKPGLILFWEPHTKLGDYSRARSTVKETYDQIIRDLDSAEALLPKLSASTKFAANKGNSYSAIALKMKVYLQMGQYDKVLTEGAKLIAGTGPFTSPAGYVLESDLKNLYTPKYAGKEAVIYMPFGASPGDFPGTQTQLGYYYSPASVGGNAEYALNTATGSIVADASWKASDARRQFIMPVGSRSFLVKYSGPSPYLDFAPVLRWAELLLIEAEAKVRVSNTVDPSAIALLNAVRGRSDATTVFTAADFPTANDLINAILKEKHIELLGEGNRAMEIIRLGIPFPAKSATVLAVPPTATGYIWPLSSDELVYNKLAVDNQ</sequence>
<comment type="subcellular location">
    <subcellularLocation>
        <location evidence="1">Cell outer membrane</location>
    </subcellularLocation>
</comment>
<dbReference type="SUPFAM" id="SSF48452">
    <property type="entry name" value="TPR-like"/>
    <property type="match status" value="1"/>
</dbReference>
<evidence type="ECO:0000313" key="9">
    <source>
        <dbReference type="Proteomes" id="UP000570474"/>
    </source>
</evidence>
<dbReference type="Proteomes" id="UP000570474">
    <property type="component" value="Unassembled WGS sequence"/>
</dbReference>
<evidence type="ECO:0000259" key="6">
    <source>
        <dbReference type="Pfam" id="PF07980"/>
    </source>
</evidence>
<reference evidence="8 9" key="1">
    <citation type="submission" date="2020-04" db="EMBL/GenBank/DDBJ databases">
        <authorList>
            <person name="Yin C."/>
        </authorList>
    </citation>
    <scope>NUCLEOTIDE SEQUENCE [LARGE SCALE GENOMIC DNA]</scope>
    <source>
        <strain evidence="8 9">Ae27</strain>
    </source>
</reference>
<comment type="caution">
    <text evidence="8">The sequence shown here is derived from an EMBL/GenBank/DDBJ whole genome shotgun (WGS) entry which is preliminary data.</text>
</comment>
<dbReference type="EMBL" id="JABAIA010000001">
    <property type="protein sequence ID" value="NLR63928.1"/>
    <property type="molecule type" value="Genomic_DNA"/>
</dbReference>
<evidence type="ECO:0000313" key="8">
    <source>
        <dbReference type="EMBL" id="NLR63928.1"/>
    </source>
</evidence>
<feature type="domain" description="SusD-like N-terminal" evidence="7">
    <location>
        <begin position="43"/>
        <end position="239"/>
    </location>
</feature>
<gene>
    <name evidence="8" type="ORF">HGH92_06400</name>
</gene>
<organism evidence="8 9">
    <name type="scientific">Chitinophaga varians</name>
    <dbReference type="NCBI Taxonomy" id="2202339"/>
    <lineage>
        <taxon>Bacteria</taxon>
        <taxon>Pseudomonadati</taxon>
        <taxon>Bacteroidota</taxon>
        <taxon>Chitinophagia</taxon>
        <taxon>Chitinophagales</taxon>
        <taxon>Chitinophagaceae</taxon>
        <taxon>Chitinophaga</taxon>
    </lineage>
</organism>
<evidence type="ECO:0000256" key="5">
    <source>
        <dbReference type="ARBA" id="ARBA00023237"/>
    </source>
</evidence>
<keyword evidence="3" id="KW-0732">Signal</keyword>
<evidence type="ECO:0000256" key="2">
    <source>
        <dbReference type="ARBA" id="ARBA00006275"/>
    </source>
</evidence>
<comment type="similarity">
    <text evidence="2">Belongs to the SusD family.</text>
</comment>
<dbReference type="InterPro" id="IPR011990">
    <property type="entry name" value="TPR-like_helical_dom_sf"/>
</dbReference>
<keyword evidence="4" id="KW-0472">Membrane</keyword>
<dbReference type="GO" id="GO:0009279">
    <property type="term" value="C:cell outer membrane"/>
    <property type="evidence" value="ECO:0007669"/>
    <property type="project" value="UniProtKB-SubCell"/>
</dbReference>
<proteinExistence type="inferred from homology"/>
<keyword evidence="9" id="KW-1185">Reference proteome</keyword>
<evidence type="ECO:0000259" key="7">
    <source>
        <dbReference type="Pfam" id="PF14322"/>
    </source>
</evidence>
<dbReference type="PROSITE" id="PS51257">
    <property type="entry name" value="PROKAR_LIPOPROTEIN"/>
    <property type="match status" value="1"/>
</dbReference>
<dbReference type="RefSeq" id="WP_168869904.1">
    <property type="nucleotide sequence ID" value="NZ_JABAIA010000001.1"/>
</dbReference>
<keyword evidence="5" id="KW-0998">Cell outer membrane</keyword>
<dbReference type="CDD" id="cd08977">
    <property type="entry name" value="SusD"/>
    <property type="match status" value="1"/>
</dbReference>
<evidence type="ECO:0000256" key="4">
    <source>
        <dbReference type="ARBA" id="ARBA00023136"/>
    </source>
</evidence>
<dbReference type="Pfam" id="PF14322">
    <property type="entry name" value="SusD-like_3"/>
    <property type="match status" value="1"/>
</dbReference>
<name>A0A847RSR5_9BACT</name>
<dbReference type="Pfam" id="PF07980">
    <property type="entry name" value="SusD_RagB"/>
    <property type="match status" value="1"/>
</dbReference>
<dbReference type="InterPro" id="IPR033985">
    <property type="entry name" value="SusD-like_N"/>
</dbReference>
<dbReference type="Gene3D" id="1.25.40.390">
    <property type="match status" value="1"/>
</dbReference>